<reference evidence="2 3" key="1">
    <citation type="submission" date="2022-11" db="EMBL/GenBank/DDBJ databases">
        <title>Minimal conservation of predation-associated metabolite biosynthetic gene clusters underscores biosynthetic potential of Myxococcota including descriptions for ten novel species: Archangium lansinium sp. nov., Myxococcus landrumus sp. nov., Nannocystis bai.</title>
        <authorList>
            <person name="Ahearne A."/>
            <person name="Stevens C."/>
            <person name="Dowd S."/>
        </authorList>
    </citation>
    <scope>NUCLEOTIDE SEQUENCE [LARGE SCALE GENOMIC DNA]</scope>
    <source>
        <strain evidence="2 3">NCELM</strain>
    </source>
</reference>
<dbReference type="SUPFAM" id="SSF82171">
    <property type="entry name" value="DPP6 N-terminal domain-like"/>
    <property type="match status" value="1"/>
</dbReference>
<comment type="caution">
    <text evidence="2">The sequence shown here is derived from an EMBL/GenBank/DDBJ whole genome shotgun (WGS) entry which is preliminary data.</text>
</comment>
<dbReference type="EMBL" id="JAQNDN010000019">
    <property type="protein sequence ID" value="MDC0672083.1"/>
    <property type="molecule type" value="Genomic_DNA"/>
</dbReference>
<sequence length="579" mass="60873">MIVDRYFPIVLWTMMLAACPYEPATTTDSTTEPPGTSTTTGGTTEAPTTEAPTTGAPTTDDSTTTSTTGTTGETTTTGDGAVTRVLYYPFVLHNGSAAAAAVRYVEVVGGVAQAPVTLVDPSDQPLVTEGTAGGRWAAYYTAPPEPPRMWLADLEGLASHEIALPADGERVATARLSRDQSHLIVVVAPLESSDGADYHHYVCALGPAGECELALVESAAGPSTYINVIHDISGKSGRIWYSAAEVDGPGRTVLMGDVTAPADAITLAEFPDFDSGHLDFISLDEKTAYFLLADEAETHAMDIGVDPPGPLVSLHPPLPGVRRSWSDDEKDLLLFVGDGLWGDLSHVEVDGVNAGPMVDLNTGGPGHVYAKPLLWLADRRVLILADIDAPMANHAYVLDTAEPDAPPVQVSGPLGATGTVDNAFVRGDAGHVIYYAKEAPQMPNGIYRARLEPPVEAHKFNAPLAEGSYLLAGAFDVSADGQRVIYAGSEVAGRLDLFLVDFDGEVPGTPVNLTSGLQEQVNLLGYLGPDAAQAFFAGRDANNMFGALYMAPLSPEVGPPQAISEAGEQVQEYYLLPAK</sequence>
<name>A0ABT5BF78_9BACT</name>
<dbReference type="RefSeq" id="WP_272003265.1">
    <property type="nucleotide sequence ID" value="NZ_JAQNDN010000019.1"/>
</dbReference>
<dbReference type="PROSITE" id="PS51257">
    <property type="entry name" value="PROKAR_LIPOPROTEIN"/>
    <property type="match status" value="1"/>
</dbReference>
<evidence type="ECO:0000313" key="3">
    <source>
        <dbReference type="Proteomes" id="UP001217838"/>
    </source>
</evidence>
<organism evidence="2 3">
    <name type="scientific">Nannocystis radixulma</name>
    <dbReference type="NCBI Taxonomy" id="2995305"/>
    <lineage>
        <taxon>Bacteria</taxon>
        <taxon>Pseudomonadati</taxon>
        <taxon>Myxococcota</taxon>
        <taxon>Polyangia</taxon>
        <taxon>Nannocystales</taxon>
        <taxon>Nannocystaceae</taxon>
        <taxon>Nannocystis</taxon>
    </lineage>
</organism>
<dbReference type="Proteomes" id="UP001217838">
    <property type="component" value="Unassembled WGS sequence"/>
</dbReference>
<evidence type="ECO:0000313" key="2">
    <source>
        <dbReference type="EMBL" id="MDC0672083.1"/>
    </source>
</evidence>
<evidence type="ECO:0000256" key="1">
    <source>
        <dbReference type="SAM" id="MobiDB-lite"/>
    </source>
</evidence>
<protein>
    <recommendedName>
        <fullName evidence="4">Lipoprotein</fullName>
    </recommendedName>
</protein>
<evidence type="ECO:0008006" key="4">
    <source>
        <dbReference type="Google" id="ProtNLM"/>
    </source>
</evidence>
<proteinExistence type="predicted"/>
<accession>A0ABT5BF78</accession>
<gene>
    <name evidence="2" type="ORF">POL58_30330</name>
</gene>
<feature type="region of interest" description="Disordered" evidence="1">
    <location>
        <begin position="23"/>
        <end position="78"/>
    </location>
</feature>
<keyword evidence="3" id="KW-1185">Reference proteome</keyword>